<accession>E9G9E8</accession>
<dbReference type="PANTHER" id="PTHR30329">
    <property type="entry name" value="STATOR ELEMENT OF FLAGELLAR MOTOR COMPLEX"/>
    <property type="match status" value="1"/>
</dbReference>
<dbReference type="PANTHER" id="PTHR30329:SF21">
    <property type="entry name" value="LIPOPROTEIN YIAD-RELATED"/>
    <property type="match status" value="1"/>
</dbReference>
<dbReference type="EMBL" id="GL732536">
    <property type="protein sequence ID" value="EFX83548.1"/>
    <property type="molecule type" value="Genomic_DNA"/>
</dbReference>
<proteinExistence type="predicted"/>
<dbReference type="Pfam" id="PF00691">
    <property type="entry name" value="OmpA"/>
    <property type="match status" value="1"/>
</dbReference>
<dbReference type="InterPro" id="IPR006665">
    <property type="entry name" value="OmpA-like"/>
</dbReference>
<name>E9G9E8_DAPPU</name>
<dbReference type="Gene3D" id="3.30.1330.60">
    <property type="entry name" value="OmpA-like domain"/>
    <property type="match status" value="1"/>
</dbReference>
<dbReference type="PROSITE" id="PS51123">
    <property type="entry name" value="OMPA_2"/>
    <property type="match status" value="1"/>
</dbReference>
<dbReference type="InParanoid" id="E9G9E8"/>
<dbReference type="STRING" id="6669.E9G9E8"/>
<dbReference type="OrthoDB" id="8300695at2759"/>
<dbReference type="InterPro" id="IPR050330">
    <property type="entry name" value="Bact_OuterMem_StrucFunc"/>
</dbReference>
<dbReference type="InterPro" id="IPR036737">
    <property type="entry name" value="OmpA-like_sf"/>
</dbReference>
<evidence type="ECO:0000256" key="3">
    <source>
        <dbReference type="ARBA" id="ARBA00023237"/>
    </source>
</evidence>
<dbReference type="PRINTS" id="PR01021">
    <property type="entry name" value="OMPADOMAIN"/>
</dbReference>
<dbReference type="AlphaFoldDB" id="E9G9E8"/>
<reference evidence="5 6" key="1">
    <citation type="journal article" date="2011" name="Science">
        <title>The ecoresponsive genome of Daphnia pulex.</title>
        <authorList>
            <person name="Colbourne J.K."/>
            <person name="Pfrender M.E."/>
            <person name="Gilbert D."/>
            <person name="Thomas W.K."/>
            <person name="Tucker A."/>
            <person name="Oakley T.H."/>
            <person name="Tokishita S."/>
            <person name="Aerts A."/>
            <person name="Arnold G.J."/>
            <person name="Basu M.K."/>
            <person name="Bauer D.J."/>
            <person name="Caceres C.E."/>
            <person name="Carmel L."/>
            <person name="Casola C."/>
            <person name="Choi J.H."/>
            <person name="Detter J.C."/>
            <person name="Dong Q."/>
            <person name="Dusheyko S."/>
            <person name="Eads B.D."/>
            <person name="Frohlich T."/>
            <person name="Geiler-Samerotte K.A."/>
            <person name="Gerlach D."/>
            <person name="Hatcher P."/>
            <person name="Jogdeo S."/>
            <person name="Krijgsveld J."/>
            <person name="Kriventseva E.V."/>
            <person name="Kultz D."/>
            <person name="Laforsch C."/>
            <person name="Lindquist E."/>
            <person name="Lopez J."/>
            <person name="Manak J.R."/>
            <person name="Muller J."/>
            <person name="Pangilinan J."/>
            <person name="Patwardhan R.P."/>
            <person name="Pitluck S."/>
            <person name="Pritham E.J."/>
            <person name="Rechtsteiner A."/>
            <person name="Rho M."/>
            <person name="Rogozin I.B."/>
            <person name="Sakarya O."/>
            <person name="Salamov A."/>
            <person name="Schaack S."/>
            <person name="Shapiro H."/>
            <person name="Shiga Y."/>
            <person name="Skalitzky C."/>
            <person name="Smith Z."/>
            <person name="Souvorov A."/>
            <person name="Sung W."/>
            <person name="Tang Z."/>
            <person name="Tsuchiya D."/>
            <person name="Tu H."/>
            <person name="Vos H."/>
            <person name="Wang M."/>
            <person name="Wolf Y.I."/>
            <person name="Yamagata H."/>
            <person name="Yamada T."/>
            <person name="Ye Y."/>
            <person name="Shaw J.R."/>
            <person name="Andrews J."/>
            <person name="Crease T.J."/>
            <person name="Tang H."/>
            <person name="Lucas S.M."/>
            <person name="Robertson H.M."/>
            <person name="Bork P."/>
            <person name="Koonin E.V."/>
            <person name="Zdobnov E.M."/>
            <person name="Grigoriev I.V."/>
            <person name="Lynch M."/>
            <person name="Boore J.L."/>
        </authorList>
    </citation>
    <scope>NUCLEOTIDE SEQUENCE [LARGE SCALE GENOMIC DNA]</scope>
</reference>
<keyword evidence="6" id="KW-1185">Reference proteome</keyword>
<keyword evidence="2" id="KW-0472">Membrane</keyword>
<comment type="subcellular location">
    <subcellularLocation>
        <location evidence="1">Cell outer membrane</location>
    </subcellularLocation>
</comment>
<protein>
    <recommendedName>
        <fullName evidence="4">OmpA-like domain-containing protein</fullName>
    </recommendedName>
</protein>
<dbReference type="SUPFAM" id="SSF103088">
    <property type="entry name" value="OmpA-like"/>
    <property type="match status" value="1"/>
</dbReference>
<feature type="domain" description="OmpA-like" evidence="4">
    <location>
        <begin position="70"/>
        <end position="187"/>
    </location>
</feature>
<dbReference type="HOGENOM" id="CLU_016890_9_2_1"/>
<sequence length="193" mass="21278">MYVSGIGKGAKRAFRISVIDQDGWNKRNLNIRGYTLLGAEWATCECGDSDEATTSGQGCMDVSGPTPGTAADFVTNVEDRVFYGFDRYDLAPESRAVLEKQAAWLLKYPEREAEVAGYCDVRGTVEYNDKLGQRRADAARDYLTSLGVHAGRLSTISYGKRITLVPGHTEEIYAQNRVAITSINYLNAHKVPL</sequence>
<dbReference type="OMA" id="YSFTIEG"/>
<keyword evidence="3" id="KW-0998">Cell outer membrane</keyword>
<dbReference type="eggNOG" id="ENOG502TBAR">
    <property type="taxonomic scope" value="Eukaryota"/>
</dbReference>
<evidence type="ECO:0000259" key="4">
    <source>
        <dbReference type="PROSITE" id="PS51123"/>
    </source>
</evidence>
<evidence type="ECO:0000256" key="1">
    <source>
        <dbReference type="ARBA" id="ARBA00004442"/>
    </source>
</evidence>
<dbReference type="Proteomes" id="UP000000305">
    <property type="component" value="Unassembled WGS sequence"/>
</dbReference>
<dbReference type="CDD" id="cd07185">
    <property type="entry name" value="OmpA_C-like"/>
    <property type="match status" value="1"/>
</dbReference>
<dbReference type="GO" id="GO:0016020">
    <property type="term" value="C:membrane"/>
    <property type="evidence" value="ECO:0007669"/>
    <property type="project" value="InterPro"/>
</dbReference>
<gene>
    <name evidence="5" type="ORF">DAPPUDRAFT_239461</name>
</gene>
<dbReference type="InterPro" id="IPR006664">
    <property type="entry name" value="OMP_bac"/>
</dbReference>
<dbReference type="KEGG" id="dpx:DAPPUDRAFT_239461"/>
<evidence type="ECO:0000313" key="6">
    <source>
        <dbReference type="Proteomes" id="UP000000305"/>
    </source>
</evidence>
<evidence type="ECO:0000313" key="5">
    <source>
        <dbReference type="EMBL" id="EFX83548.1"/>
    </source>
</evidence>
<evidence type="ECO:0000256" key="2">
    <source>
        <dbReference type="ARBA" id="ARBA00023136"/>
    </source>
</evidence>
<organism evidence="5 6">
    <name type="scientific">Daphnia pulex</name>
    <name type="common">Water flea</name>
    <dbReference type="NCBI Taxonomy" id="6669"/>
    <lineage>
        <taxon>Eukaryota</taxon>
        <taxon>Metazoa</taxon>
        <taxon>Ecdysozoa</taxon>
        <taxon>Arthropoda</taxon>
        <taxon>Crustacea</taxon>
        <taxon>Branchiopoda</taxon>
        <taxon>Diplostraca</taxon>
        <taxon>Cladocera</taxon>
        <taxon>Anomopoda</taxon>
        <taxon>Daphniidae</taxon>
        <taxon>Daphnia</taxon>
    </lineage>
</organism>